<keyword evidence="3" id="KW-1185">Reference proteome</keyword>
<sequence length="188" mass="22082">MTRITQATCLILRQKRSYFTGLDWRNQSRQVCRGADFSRVCSIDRSRVEGYDEGSDKGNRGHEKRGERERTKKERKRGSKIVSRKRCKALRRRRGRVEEGRSERGEDRAKLENSRAQQQLKEWRVLRVRQPRNNCRKRELQLSRLSYASCSSLGSSPAMAAGDVGQQDLSYLMTQLDRLRWQAERAEF</sequence>
<name>A0A195FD93_9HYME</name>
<reference evidence="2 3" key="1">
    <citation type="submission" date="2016-03" db="EMBL/GenBank/DDBJ databases">
        <title>Trachymyrmex septentrionalis WGS genome.</title>
        <authorList>
            <person name="Nygaard S."/>
            <person name="Hu H."/>
            <person name="Boomsma J."/>
            <person name="Zhang G."/>
        </authorList>
    </citation>
    <scope>NUCLEOTIDE SEQUENCE [LARGE SCALE GENOMIC DNA]</scope>
    <source>
        <strain evidence="2">Tsep2-gDNA-1</strain>
        <tissue evidence="2">Whole body</tissue>
    </source>
</reference>
<dbReference type="Proteomes" id="UP000078541">
    <property type="component" value="Unassembled WGS sequence"/>
</dbReference>
<organism evidence="2 3">
    <name type="scientific">Trachymyrmex septentrionalis</name>
    <dbReference type="NCBI Taxonomy" id="34720"/>
    <lineage>
        <taxon>Eukaryota</taxon>
        <taxon>Metazoa</taxon>
        <taxon>Ecdysozoa</taxon>
        <taxon>Arthropoda</taxon>
        <taxon>Hexapoda</taxon>
        <taxon>Insecta</taxon>
        <taxon>Pterygota</taxon>
        <taxon>Neoptera</taxon>
        <taxon>Endopterygota</taxon>
        <taxon>Hymenoptera</taxon>
        <taxon>Apocrita</taxon>
        <taxon>Aculeata</taxon>
        <taxon>Formicoidea</taxon>
        <taxon>Formicidae</taxon>
        <taxon>Myrmicinae</taxon>
        <taxon>Trachymyrmex</taxon>
    </lineage>
</organism>
<dbReference type="AlphaFoldDB" id="A0A195FD93"/>
<evidence type="ECO:0000313" key="2">
    <source>
        <dbReference type="EMBL" id="KYN38009.1"/>
    </source>
</evidence>
<evidence type="ECO:0000256" key="1">
    <source>
        <dbReference type="SAM" id="MobiDB-lite"/>
    </source>
</evidence>
<feature type="compositionally biased region" description="Basic residues" evidence="1">
    <location>
        <begin position="73"/>
        <end position="95"/>
    </location>
</feature>
<feature type="compositionally biased region" description="Basic and acidic residues" evidence="1">
    <location>
        <begin position="96"/>
        <end position="113"/>
    </location>
</feature>
<proteinExistence type="predicted"/>
<feature type="region of interest" description="Disordered" evidence="1">
    <location>
        <begin position="49"/>
        <end position="114"/>
    </location>
</feature>
<accession>A0A195FD93</accession>
<feature type="compositionally biased region" description="Basic and acidic residues" evidence="1">
    <location>
        <begin position="49"/>
        <end position="72"/>
    </location>
</feature>
<protein>
    <submittedName>
        <fullName evidence="2">Uncharacterized protein</fullName>
    </submittedName>
</protein>
<dbReference type="EMBL" id="KQ981685">
    <property type="protein sequence ID" value="KYN38009.1"/>
    <property type="molecule type" value="Genomic_DNA"/>
</dbReference>
<evidence type="ECO:0000313" key="3">
    <source>
        <dbReference type="Proteomes" id="UP000078541"/>
    </source>
</evidence>
<gene>
    <name evidence="2" type="ORF">ALC56_07633</name>
</gene>